<accession>Q01VV1</accession>
<dbReference type="CDD" id="cd07043">
    <property type="entry name" value="STAS_anti-anti-sigma_factors"/>
    <property type="match status" value="1"/>
</dbReference>
<dbReference type="eggNOG" id="COG1366">
    <property type="taxonomic scope" value="Bacteria"/>
</dbReference>
<name>Q01VV1_SOLUE</name>
<proteinExistence type="inferred from homology"/>
<dbReference type="InParanoid" id="Q01VV1"/>
<organism evidence="4">
    <name type="scientific">Solibacter usitatus (strain Ellin6076)</name>
    <dbReference type="NCBI Taxonomy" id="234267"/>
    <lineage>
        <taxon>Bacteria</taxon>
        <taxon>Pseudomonadati</taxon>
        <taxon>Acidobacteriota</taxon>
        <taxon>Terriglobia</taxon>
        <taxon>Bryobacterales</taxon>
        <taxon>Solibacteraceae</taxon>
        <taxon>Candidatus Solibacter</taxon>
    </lineage>
</organism>
<dbReference type="GO" id="GO:0043856">
    <property type="term" value="F:anti-sigma factor antagonist activity"/>
    <property type="evidence" value="ECO:0007669"/>
    <property type="project" value="InterPro"/>
</dbReference>
<dbReference type="PANTHER" id="PTHR33495:SF2">
    <property type="entry name" value="ANTI-SIGMA FACTOR ANTAGONIST TM_1081-RELATED"/>
    <property type="match status" value="1"/>
</dbReference>
<dbReference type="PANTHER" id="PTHR33495">
    <property type="entry name" value="ANTI-SIGMA FACTOR ANTAGONIST TM_1081-RELATED-RELATED"/>
    <property type="match status" value="1"/>
</dbReference>
<dbReference type="NCBIfam" id="TIGR00377">
    <property type="entry name" value="ant_ant_sig"/>
    <property type="match status" value="1"/>
</dbReference>
<protein>
    <recommendedName>
        <fullName evidence="2">Anti-sigma factor antagonist</fullName>
    </recommendedName>
</protein>
<dbReference type="KEGG" id="sus:Acid_5261"/>
<dbReference type="InterPro" id="IPR036513">
    <property type="entry name" value="STAS_dom_sf"/>
</dbReference>
<evidence type="ECO:0000256" key="2">
    <source>
        <dbReference type="RuleBase" id="RU003749"/>
    </source>
</evidence>
<dbReference type="Gene3D" id="3.30.750.24">
    <property type="entry name" value="STAS domain"/>
    <property type="match status" value="1"/>
</dbReference>
<gene>
    <name evidence="4" type="ordered locus">Acid_5261</name>
</gene>
<evidence type="ECO:0000313" key="4">
    <source>
        <dbReference type="EMBL" id="ABJ86214.1"/>
    </source>
</evidence>
<dbReference type="SUPFAM" id="SSF52091">
    <property type="entry name" value="SpoIIaa-like"/>
    <property type="match status" value="1"/>
</dbReference>
<dbReference type="STRING" id="234267.Acid_5261"/>
<dbReference type="InterPro" id="IPR003658">
    <property type="entry name" value="Anti-sigma_ant"/>
</dbReference>
<reference evidence="4" key="1">
    <citation type="submission" date="2006-10" db="EMBL/GenBank/DDBJ databases">
        <title>Complete sequence of Solibacter usitatus Ellin6076.</title>
        <authorList>
            <consortium name="US DOE Joint Genome Institute"/>
            <person name="Copeland A."/>
            <person name="Lucas S."/>
            <person name="Lapidus A."/>
            <person name="Barry K."/>
            <person name="Detter J.C."/>
            <person name="Glavina del Rio T."/>
            <person name="Hammon N."/>
            <person name="Israni S."/>
            <person name="Dalin E."/>
            <person name="Tice H."/>
            <person name="Pitluck S."/>
            <person name="Thompson L.S."/>
            <person name="Brettin T."/>
            <person name="Bruce D."/>
            <person name="Han C."/>
            <person name="Tapia R."/>
            <person name="Gilna P."/>
            <person name="Schmutz J."/>
            <person name="Larimer F."/>
            <person name="Land M."/>
            <person name="Hauser L."/>
            <person name="Kyrpides N."/>
            <person name="Mikhailova N."/>
            <person name="Janssen P.H."/>
            <person name="Kuske C.R."/>
            <person name="Richardson P."/>
        </authorList>
    </citation>
    <scope>NUCLEOTIDE SEQUENCE</scope>
    <source>
        <strain evidence="4">Ellin6076</strain>
    </source>
</reference>
<evidence type="ECO:0000256" key="1">
    <source>
        <dbReference type="ARBA" id="ARBA00009013"/>
    </source>
</evidence>
<evidence type="ECO:0000259" key="3">
    <source>
        <dbReference type="PROSITE" id="PS50801"/>
    </source>
</evidence>
<dbReference type="EMBL" id="CP000473">
    <property type="protein sequence ID" value="ABJ86214.1"/>
    <property type="molecule type" value="Genomic_DNA"/>
</dbReference>
<dbReference type="OrthoDB" id="129620at2"/>
<feature type="domain" description="STAS" evidence="3">
    <location>
        <begin position="3"/>
        <end position="111"/>
    </location>
</feature>
<dbReference type="InterPro" id="IPR002645">
    <property type="entry name" value="STAS_dom"/>
</dbReference>
<comment type="similarity">
    <text evidence="1 2">Belongs to the anti-sigma-factor antagonist family.</text>
</comment>
<dbReference type="AlphaFoldDB" id="Q01VV1"/>
<dbReference type="PROSITE" id="PS50801">
    <property type="entry name" value="STAS"/>
    <property type="match status" value="1"/>
</dbReference>
<dbReference type="Pfam" id="PF01740">
    <property type="entry name" value="STAS"/>
    <property type="match status" value="1"/>
</dbReference>
<sequence>MNLEIAVETAGQWQVVNVRGRIDAASASAFDKSLRALIASGASRILINCADLRYVSSVGIGMIVECSKLATASGSCMSFAAISPHVKNVFEMVGFVELFEMYPSVEEALKK</sequence>
<dbReference type="HOGENOM" id="CLU_115403_9_2_0"/>